<keyword evidence="3" id="KW-0067">ATP-binding</keyword>
<dbReference type="PANTHER" id="PTHR30121">
    <property type="entry name" value="UNCHARACTERIZED PROTEIN YJGR-RELATED"/>
    <property type="match status" value="1"/>
</dbReference>
<dbReference type="InterPro" id="IPR027417">
    <property type="entry name" value="P-loop_NTPase"/>
</dbReference>
<evidence type="ECO:0000313" key="7">
    <source>
        <dbReference type="Proteomes" id="UP001198190"/>
    </source>
</evidence>
<dbReference type="InterPro" id="IPR043964">
    <property type="entry name" value="P-loop_TraG"/>
</dbReference>
<keyword evidence="2" id="KW-0547">Nucleotide-binding</keyword>
<dbReference type="EMBL" id="JAJCGD010000023">
    <property type="protein sequence ID" value="MCB6828735.1"/>
    <property type="molecule type" value="Genomic_DNA"/>
</dbReference>
<evidence type="ECO:0000313" key="6">
    <source>
        <dbReference type="EMBL" id="MCB6828735.1"/>
    </source>
</evidence>
<dbReference type="AlphaFoldDB" id="A0AAW4U5S5"/>
<dbReference type="CDD" id="cd01127">
    <property type="entry name" value="TrwB_TraG_TraD_VirD4"/>
    <property type="match status" value="1"/>
</dbReference>
<dbReference type="RefSeq" id="WP_227153073.1">
    <property type="nucleotide sequence ID" value="NZ_JAJCGD010000023.1"/>
</dbReference>
<dbReference type="SUPFAM" id="SSF52540">
    <property type="entry name" value="P-loop containing nucleoside triphosphate hydrolases"/>
    <property type="match status" value="1"/>
</dbReference>
<dbReference type="Pfam" id="PF19044">
    <property type="entry name" value="P-loop_TraG"/>
    <property type="match status" value="1"/>
</dbReference>
<evidence type="ECO:0000256" key="1">
    <source>
        <dbReference type="ARBA" id="ARBA00006512"/>
    </source>
</evidence>
<dbReference type="Pfam" id="PF03135">
    <property type="entry name" value="CagE_TrbE_VirB"/>
    <property type="match status" value="1"/>
</dbReference>
<gene>
    <name evidence="6" type="ORF">LIY65_08500</name>
</gene>
<feature type="domain" description="TraG P-loop" evidence="5">
    <location>
        <begin position="601"/>
        <end position="752"/>
    </location>
</feature>
<organism evidence="6 7">
    <name type="scientific">Megamonas funiformis</name>
    <dbReference type="NCBI Taxonomy" id="437897"/>
    <lineage>
        <taxon>Bacteria</taxon>
        <taxon>Bacillati</taxon>
        <taxon>Bacillota</taxon>
        <taxon>Negativicutes</taxon>
        <taxon>Selenomonadales</taxon>
        <taxon>Selenomonadaceae</taxon>
        <taxon>Megamonas</taxon>
    </lineage>
</organism>
<dbReference type="Gene3D" id="3.40.50.300">
    <property type="entry name" value="P-loop containing nucleotide triphosphate hydrolases"/>
    <property type="match status" value="1"/>
</dbReference>
<comment type="similarity">
    <text evidence="1">Belongs to the TrbE/VirB4 family.</text>
</comment>
<dbReference type="GO" id="GO:0005524">
    <property type="term" value="F:ATP binding"/>
    <property type="evidence" value="ECO:0007669"/>
    <property type="project" value="UniProtKB-KW"/>
</dbReference>
<dbReference type="InterPro" id="IPR051162">
    <property type="entry name" value="T4SS_component"/>
</dbReference>
<evidence type="ECO:0000259" key="4">
    <source>
        <dbReference type="Pfam" id="PF03135"/>
    </source>
</evidence>
<evidence type="ECO:0000256" key="2">
    <source>
        <dbReference type="ARBA" id="ARBA00022741"/>
    </source>
</evidence>
<proteinExistence type="inferred from homology"/>
<feature type="domain" description="CagE TrbE VirB component of type IV transporter system central" evidence="4">
    <location>
        <begin position="327"/>
        <end position="409"/>
    </location>
</feature>
<reference evidence="6" key="1">
    <citation type="submission" date="2021-10" db="EMBL/GenBank/DDBJ databases">
        <title>Collection of gut derived symbiotic bacterial strains cultured from healthy donors.</title>
        <authorList>
            <person name="Lin H."/>
            <person name="Littmann E."/>
            <person name="Claire K."/>
            <person name="Pamer E."/>
        </authorList>
    </citation>
    <scope>NUCLEOTIDE SEQUENCE</scope>
    <source>
        <strain evidence="6">MSK.7.16</strain>
    </source>
</reference>
<dbReference type="PANTHER" id="PTHR30121:SF12">
    <property type="entry name" value="TYPE IV SECRETION SYSTEM PROTEIN CAGE"/>
    <property type="match status" value="1"/>
</dbReference>
<dbReference type="Gene3D" id="1.10.8.730">
    <property type="match status" value="1"/>
</dbReference>
<comment type="caution">
    <text evidence="6">The sequence shown here is derived from an EMBL/GenBank/DDBJ whole genome shotgun (WGS) entry which is preliminary data.</text>
</comment>
<evidence type="ECO:0000256" key="3">
    <source>
        <dbReference type="ARBA" id="ARBA00022840"/>
    </source>
</evidence>
<sequence>MYNLKKFKNKKTYNSSFAPWGKIIPPGIVINKDGSLMSVILYRGPDLDNETPDRLNIITMQINDLIMTQLTSGYVIYFEAAREIVNDYDNDVYFPDDITKEIDNRRKLMFTNTHNFVSKYYLTLYYYPPTDTENKIKNFMLENNNDQNNLSINDYIEKFKNKIDTFTISLKEIGLPFVEVADSNELITYLHNCISNKKHKIIMPDKQNQFIDEKQNIDLLDEPPLIDNLIWDTPLIGGFNPKLGNEYLKVIVPLIFPQNSFFGMFNSLNMLDFEYRWVTRFFCMNKQDSLEALDTYNKGWKGKVVPVTKAIKEMIFGHPDIDGGVNENALSKVEEIKEAKFNVGEDKILYGYYSLIVLVKDKDKTLAEAKAKEVLQLFVNMGINAKIEDINAVDAYFSTLPGNIYNHIRRPMINTINLIHMVPITNIWAGEKRNKHLNAPPLIYTKTIGNTPFRLNLHIGDVGHSMVIGPTGSGKSVHLCLIEAQFRKYKDAQVFVFDKGASSKVITTAVGGDFFDLGSEESTNSISFQPFAKVNSDRELSWLLEWLCDYLIQENLKITPEIKQTIHNALLDMRTYQGQHKHLLTMSTFVSTLQSETLRRAFEPLTSDGAFGKIFDSDRENLKFSSWQSFEMENLMNTKSIVGPTLMYLFHRIEEALDGRPTIIVLDECWTFFNNPSFSKKIKEWLKVLRKYNASVIFATQSLADIKNSDIFNTILDSCSSRIFLPNPNIYSGDNQDLYKSFGLNDKKIQIIGTAIPKRQYYYDSIMGSRLYELALDKFTLAYVAVNKKDLIYANKIINKHGKENFNKYWREYKGV</sequence>
<protein>
    <submittedName>
        <fullName evidence="6">Conjugal transfer protein TrbE</fullName>
    </submittedName>
</protein>
<accession>A0AAW4U5S5</accession>
<dbReference type="InterPro" id="IPR018145">
    <property type="entry name" value="CagE_TrbE_VirB_cntrl_dom"/>
</dbReference>
<name>A0AAW4U5S5_9FIRM</name>
<dbReference type="Proteomes" id="UP001198190">
    <property type="component" value="Unassembled WGS sequence"/>
</dbReference>
<evidence type="ECO:0000259" key="5">
    <source>
        <dbReference type="Pfam" id="PF19044"/>
    </source>
</evidence>